<evidence type="ECO:0000256" key="5">
    <source>
        <dbReference type="ARBA" id="ARBA00023098"/>
    </source>
</evidence>
<dbReference type="InterPro" id="IPR016035">
    <property type="entry name" value="Acyl_Trfase/lysoPLipase"/>
</dbReference>
<dbReference type="GO" id="GO:0016042">
    <property type="term" value="P:lipid catabolic process"/>
    <property type="evidence" value="ECO:0007669"/>
    <property type="project" value="UniProtKB-UniRule"/>
</dbReference>
<evidence type="ECO:0000256" key="2">
    <source>
        <dbReference type="ARBA" id="ARBA00022801"/>
    </source>
</evidence>
<dbReference type="Proteomes" id="UP000230069">
    <property type="component" value="Unassembled WGS sequence"/>
</dbReference>
<dbReference type="GO" id="GO:0006952">
    <property type="term" value="P:defense response"/>
    <property type="evidence" value="ECO:0007669"/>
    <property type="project" value="UniProtKB-KW"/>
</dbReference>
<gene>
    <name evidence="9" type="ORF">AQUCO_01500167v1</name>
</gene>
<dbReference type="GO" id="GO:0004620">
    <property type="term" value="F:phospholipase activity"/>
    <property type="evidence" value="ECO:0007669"/>
    <property type="project" value="TreeGrafter"/>
</dbReference>
<feature type="active site" description="Nucleophile" evidence="6">
    <location>
        <position position="73"/>
    </location>
</feature>
<dbReference type="CDD" id="cd07214">
    <property type="entry name" value="Pat17_isozyme_like"/>
    <property type="match status" value="1"/>
</dbReference>
<dbReference type="Pfam" id="PF01734">
    <property type="entry name" value="Patatin"/>
    <property type="match status" value="1"/>
</dbReference>
<evidence type="ECO:0000256" key="1">
    <source>
        <dbReference type="ARBA" id="ARBA00010240"/>
    </source>
</evidence>
<keyword evidence="2 6" id="KW-0378">Hydrolase</keyword>
<reference evidence="9 10" key="1">
    <citation type="submission" date="2017-09" db="EMBL/GenBank/DDBJ databases">
        <title>WGS assembly of Aquilegia coerulea Goldsmith.</title>
        <authorList>
            <person name="Hodges S."/>
            <person name="Kramer E."/>
            <person name="Nordborg M."/>
            <person name="Tomkins J."/>
            <person name="Borevitz J."/>
            <person name="Derieg N."/>
            <person name="Yan J."/>
            <person name="Mihaltcheva S."/>
            <person name="Hayes R.D."/>
            <person name="Rokhsar D."/>
        </authorList>
    </citation>
    <scope>NUCLEOTIDE SEQUENCE [LARGE SCALE GENOMIC DNA]</scope>
    <source>
        <strain evidence="10">cv. Goldsmith</strain>
    </source>
</reference>
<dbReference type="EMBL" id="KZ305032">
    <property type="protein sequence ID" value="PIA46437.1"/>
    <property type="molecule type" value="Genomic_DNA"/>
</dbReference>
<keyword evidence="5 6" id="KW-0443">Lipid metabolism</keyword>
<feature type="short sequence motif" description="DGA/G" evidence="6">
    <location>
        <begin position="224"/>
        <end position="226"/>
    </location>
</feature>
<evidence type="ECO:0000259" key="8">
    <source>
        <dbReference type="PROSITE" id="PS51635"/>
    </source>
</evidence>
<dbReference type="FunFam" id="3.40.1090.10:FF:000005">
    <property type="entry name" value="Patatin"/>
    <property type="match status" value="1"/>
</dbReference>
<feature type="short sequence motif" description="GXGXXG" evidence="6">
    <location>
        <begin position="33"/>
        <end position="38"/>
    </location>
</feature>
<dbReference type="InParanoid" id="A0A2G5DT55"/>
<dbReference type="Gene3D" id="3.40.1090.10">
    <property type="entry name" value="Cytosolic phospholipase A2 catalytic domain"/>
    <property type="match status" value="1"/>
</dbReference>
<dbReference type="InterPro" id="IPR002641">
    <property type="entry name" value="PNPLA_dom"/>
</dbReference>
<keyword evidence="4 6" id="KW-0442">Lipid degradation</keyword>
<evidence type="ECO:0000256" key="7">
    <source>
        <dbReference type="RuleBase" id="RU361262"/>
    </source>
</evidence>
<feature type="active site" description="Proton acceptor" evidence="6">
    <location>
        <position position="224"/>
    </location>
</feature>
<name>A0A2G5DT55_AQUCA</name>
<keyword evidence="3" id="KW-0611">Plant defense</keyword>
<evidence type="ECO:0000256" key="4">
    <source>
        <dbReference type="ARBA" id="ARBA00022963"/>
    </source>
</evidence>
<dbReference type="AlphaFoldDB" id="A0A2G5DT55"/>
<dbReference type="PROSITE" id="PS51635">
    <property type="entry name" value="PNPLA"/>
    <property type="match status" value="1"/>
</dbReference>
<dbReference type="SUPFAM" id="SSF52151">
    <property type="entry name" value="FabD/lysophospholipase-like"/>
    <property type="match status" value="1"/>
</dbReference>
<feature type="domain" description="PNPLA" evidence="8">
    <location>
        <begin position="29"/>
        <end position="237"/>
    </location>
</feature>
<sequence>MGSNGKNNSVLVNGTSDPSRPTCKMVTLLSIDGGGIRGIIPGAVLAFLESKLQELDGVEARIADYFDLIAGTSTGGLVTTMLTAPNKNNRPLYAAKDLIPFYLENSPKIFPQNAKSMIFGPLQSVIGAVAGPKYNGKYLRSKLQELLGETRLSETLTNVLIPSFDIRLLQPTMFTTHEARVNELKNPLLSDICISTSAAPTYLPAHYFETKDSNGNTRFFDLIDGGVAANNPTNMALSHITREIRMKNPDFYPVKAMDCSKYLVLSLGTGNPKQEEKFNAAAAAKWGLLGWLYNNGSTPLIDSFMQAGSDVVDINTHILFDSLGSERNYLRIQDDTLTGDAASVDISTPENMQTLIRIGNELLKKPVSSVNIETGQPEEMKGQGTNEEALARFAKKLCNERRHRQGKPIIP</sequence>
<evidence type="ECO:0000256" key="3">
    <source>
        <dbReference type="ARBA" id="ARBA00022821"/>
    </source>
</evidence>
<evidence type="ECO:0000256" key="6">
    <source>
        <dbReference type="PROSITE-ProRule" id="PRU01161"/>
    </source>
</evidence>
<organism evidence="9 10">
    <name type="scientific">Aquilegia coerulea</name>
    <name type="common">Rocky mountain columbine</name>
    <dbReference type="NCBI Taxonomy" id="218851"/>
    <lineage>
        <taxon>Eukaryota</taxon>
        <taxon>Viridiplantae</taxon>
        <taxon>Streptophyta</taxon>
        <taxon>Embryophyta</taxon>
        <taxon>Tracheophyta</taxon>
        <taxon>Spermatophyta</taxon>
        <taxon>Magnoliopsida</taxon>
        <taxon>Ranunculales</taxon>
        <taxon>Ranunculaceae</taxon>
        <taxon>Thalictroideae</taxon>
        <taxon>Aquilegia</taxon>
    </lineage>
</organism>
<evidence type="ECO:0000313" key="9">
    <source>
        <dbReference type="EMBL" id="PIA46437.1"/>
    </source>
</evidence>
<dbReference type="GO" id="GO:0047372">
    <property type="term" value="F:monoacylglycerol lipase activity"/>
    <property type="evidence" value="ECO:0007669"/>
    <property type="project" value="TreeGrafter"/>
</dbReference>
<comment type="domain">
    <text evidence="7">The nitrogen atoms of the two glycine residues in the GGXR motif define the oxyanion hole, and stabilize the oxyanion that forms during the nucleophilic attack by the catalytic serine during substrate cleavage.</text>
</comment>
<proteinExistence type="inferred from homology"/>
<dbReference type="OrthoDB" id="1658288at2759"/>
<dbReference type="PANTHER" id="PTHR32176:SF99">
    <property type="entry name" value="PATATIN"/>
    <property type="match status" value="1"/>
</dbReference>
<evidence type="ECO:0000313" key="10">
    <source>
        <dbReference type="Proteomes" id="UP000230069"/>
    </source>
</evidence>
<protein>
    <recommendedName>
        <fullName evidence="7">Patatin</fullName>
        <ecNumber evidence="7">3.1.1.-</ecNumber>
    </recommendedName>
</protein>
<dbReference type="PANTHER" id="PTHR32176">
    <property type="entry name" value="XYLOSE ISOMERASE"/>
    <property type="match status" value="1"/>
</dbReference>
<keyword evidence="10" id="KW-1185">Reference proteome</keyword>
<dbReference type="EC" id="3.1.1.-" evidence="7"/>
<comment type="similarity">
    <text evidence="1 7">Belongs to the patatin family.</text>
</comment>
<accession>A0A2G5DT55</accession>
<comment type="function">
    <text evidence="7">Lipolytic acyl hydrolase (LAH).</text>
</comment>
<feature type="short sequence motif" description="GXSXG" evidence="6">
    <location>
        <begin position="71"/>
        <end position="75"/>
    </location>
</feature>